<keyword evidence="13" id="KW-1185">Reference proteome</keyword>
<evidence type="ECO:0000256" key="10">
    <source>
        <dbReference type="ARBA" id="ARBA00023136"/>
    </source>
</evidence>
<keyword evidence="5" id="KW-0479">Metal-binding</keyword>
<keyword evidence="4 11" id="KW-0812">Transmembrane</keyword>
<dbReference type="GO" id="GO:0016020">
    <property type="term" value="C:membrane"/>
    <property type="evidence" value="ECO:0007669"/>
    <property type="project" value="UniProtKB-SubCell"/>
</dbReference>
<dbReference type="GO" id="GO:0006629">
    <property type="term" value="P:lipid metabolic process"/>
    <property type="evidence" value="ECO:0007669"/>
    <property type="project" value="UniProtKB-ARBA"/>
</dbReference>
<dbReference type="AlphaFoldDB" id="A0A7I8JNI6"/>
<evidence type="ECO:0000256" key="7">
    <source>
        <dbReference type="ARBA" id="ARBA00023002"/>
    </source>
</evidence>
<evidence type="ECO:0000313" key="12">
    <source>
        <dbReference type="EMBL" id="CAA2632114.1"/>
    </source>
</evidence>
<keyword evidence="3" id="KW-0349">Heme</keyword>
<comment type="similarity">
    <text evidence="2">Belongs to the cytochrome P450 family.</text>
</comment>
<organism evidence="12">
    <name type="scientific">Spirodela intermedia</name>
    <name type="common">Intermediate duckweed</name>
    <dbReference type="NCBI Taxonomy" id="51605"/>
    <lineage>
        <taxon>Eukaryota</taxon>
        <taxon>Viridiplantae</taxon>
        <taxon>Streptophyta</taxon>
        <taxon>Embryophyta</taxon>
        <taxon>Tracheophyta</taxon>
        <taxon>Spermatophyta</taxon>
        <taxon>Magnoliopsida</taxon>
        <taxon>Liliopsida</taxon>
        <taxon>Araceae</taxon>
        <taxon>Lemnoideae</taxon>
        <taxon>Spirodela</taxon>
    </lineage>
</organism>
<keyword evidence="9" id="KW-0503">Monooxygenase</keyword>
<dbReference type="InterPro" id="IPR001128">
    <property type="entry name" value="Cyt_P450"/>
</dbReference>
<keyword evidence="7" id="KW-0560">Oxidoreductase</keyword>
<dbReference type="InterPro" id="IPR050665">
    <property type="entry name" value="Cytochrome_P450_Monooxygen"/>
</dbReference>
<dbReference type="EMBL" id="LR743602">
    <property type="protein sequence ID" value="CAA2632114.1"/>
    <property type="molecule type" value="Genomic_DNA"/>
</dbReference>
<evidence type="ECO:0000256" key="4">
    <source>
        <dbReference type="ARBA" id="ARBA00022692"/>
    </source>
</evidence>
<dbReference type="Pfam" id="PF00067">
    <property type="entry name" value="p450"/>
    <property type="match status" value="1"/>
</dbReference>
<dbReference type="GO" id="GO:0005506">
    <property type="term" value="F:iron ion binding"/>
    <property type="evidence" value="ECO:0007669"/>
    <property type="project" value="InterPro"/>
</dbReference>
<dbReference type="InterPro" id="IPR036396">
    <property type="entry name" value="Cyt_P450_sf"/>
</dbReference>
<evidence type="ECO:0000256" key="9">
    <source>
        <dbReference type="ARBA" id="ARBA00023033"/>
    </source>
</evidence>
<evidence type="ECO:0000256" key="8">
    <source>
        <dbReference type="ARBA" id="ARBA00023004"/>
    </source>
</evidence>
<name>A0A7I8JNI6_SPIIN</name>
<dbReference type="PANTHER" id="PTHR24282">
    <property type="entry name" value="CYTOCHROME P450 FAMILY MEMBER"/>
    <property type="match status" value="1"/>
</dbReference>
<keyword evidence="10 11" id="KW-0472">Membrane</keyword>
<dbReference type="Gene3D" id="1.10.630.10">
    <property type="entry name" value="Cytochrome P450"/>
    <property type="match status" value="2"/>
</dbReference>
<accession>A0A7I8JNI6</accession>
<keyword evidence="6 11" id="KW-1133">Transmembrane helix</keyword>
<protein>
    <submittedName>
        <fullName evidence="12">Uncharacterized protein</fullName>
    </submittedName>
</protein>
<dbReference type="GO" id="GO:0016705">
    <property type="term" value="F:oxidoreductase activity, acting on paired donors, with incorporation or reduction of molecular oxygen"/>
    <property type="evidence" value="ECO:0007669"/>
    <property type="project" value="InterPro"/>
</dbReference>
<reference evidence="12 13" key="1">
    <citation type="submission" date="2019-12" db="EMBL/GenBank/DDBJ databases">
        <authorList>
            <person name="Scholz U."/>
            <person name="Mascher M."/>
            <person name="Fiebig A."/>
        </authorList>
    </citation>
    <scope>NUCLEOTIDE SEQUENCE</scope>
</reference>
<dbReference type="GO" id="GO:0004497">
    <property type="term" value="F:monooxygenase activity"/>
    <property type="evidence" value="ECO:0007669"/>
    <property type="project" value="UniProtKB-KW"/>
</dbReference>
<keyword evidence="8" id="KW-0408">Iron</keyword>
<evidence type="ECO:0000256" key="3">
    <source>
        <dbReference type="ARBA" id="ARBA00022617"/>
    </source>
</evidence>
<evidence type="ECO:0000256" key="2">
    <source>
        <dbReference type="ARBA" id="ARBA00010617"/>
    </source>
</evidence>
<dbReference type="EMBL" id="CACRZD030000015">
    <property type="protein sequence ID" value="CAA6671345.1"/>
    <property type="molecule type" value="Genomic_DNA"/>
</dbReference>
<dbReference type="GO" id="GO:0020037">
    <property type="term" value="F:heme binding"/>
    <property type="evidence" value="ECO:0007669"/>
    <property type="project" value="InterPro"/>
</dbReference>
<evidence type="ECO:0000256" key="5">
    <source>
        <dbReference type="ARBA" id="ARBA00022723"/>
    </source>
</evidence>
<dbReference type="PANTHER" id="PTHR24282:SF255">
    <property type="entry name" value="CYTOCHROME P450 72A11-RELATED"/>
    <property type="match status" value="1"/>
</dbReference>
<proteinExistence type="inferred from homology"/>
<evidence type="ECO:0000256" key="1">
    <source>
        <dbReference type="ARBA" id="ARBA00004370"/>
    </source>
</evidence>
<dbReference type="Proteomes" id="UP001189122">
    <property type="component" value="Unassembled WGS sequence"/>
</dbReference>
<feature type="transmembrane region" description="Helical" evidence="11">
    <location>
        <begin position="12"/>
        <end position="34"/>
    </location>
</feature>
<gene>
    <name evidence="12" type="ORF">SI7747_15017753</name>
</gene>
<evidence type="ECO:0000256" key="6">
    <source>
        <dbReference type="ARBA" id="ARBA00022989"/>
    </source>
</evidence>
<dbReference type="SUPFAM" id="SSF48264">
    <property type="entry name" value="Cytochrome P450"/>
    <property type="match status" value="1"/>
</dbReference>
<evidence type="ECO:0000256" key="11">
    <source>
        <dbReference type="SAM" id="Phobius"/>
    </source>
</evidence>
<evidence type="ECO:0000313" key="13">
    <source>
        <dbReference type="Proteomes" id="UP001189122"/>
    </source>
</evidence>
<sequence length="135" mass="15468">MRTEDVIEEYRLFYFAGQETISVLLTWTMVVLSMHQDWEARAREEVLQWYPFPRTVQKPMKLGEFKIPPGVNILIPIIYMHHDPESWAERFAEGVSKASKDPTAYLPSAVGLGYASGRTLPCCDFIVTNPVMSRA</sequence>
<comment type="subcellular location">
    <subcellularLocation>
        <location evidence="1">Membrane</location>
    </subcellularLocation>
</comment>